<proteinExistence type="predicted"/>
<dbReference type="RefSeq" id="WP_084631488.1">
    <property type="nucleotide sequence ID" value="NZ_CP039693.1"/>
</dbReference>
<dbReference type="EMBL" id="CP072170">
    <property type="protein sequence ID" value="QYA10473.1"/>
    <property type="molecule type" value="Genomic_DNA"/>
</dbReference>
<dbReference type="Proteomes" id="UP000298545">
    <property type="component" value="Plasmid pAlCFBP5473"/>
</dbReference>
<geneLocation type="plasmid" evidence="4 6">
    <name>pAlCFBP5477</name>
</geneLocation>
<dbReference type="InterPro" id="IPR025309">
    <property type="entry name" value="KTSC_dom"/>
</dbReference>
<keyword evidence="7" id="KW-1185">Reference proteome</keyword>
<reference evidence="2 5" key="1">
    <citation type="submission" date="2019-04" db="EMBL/GenBank/DDBJ databases">
        <title>Complete genome sequence of Agrobacterium larrymoorei CFBP5473.</title>
        <authorList>
            <person name="Haryono M."/>
            <person name="Chou L."/>
            <person name="Lin Y.-C."/>
            <person name="Lai E.-M."/>
            <person name="Kuo C.-H."/>
        </authorList>
    </citation>
    <scope>NUCLEOTIDE SEQUENCE [LARGE SCALE GENOMIC DNA]</scope>
    <source>
        <strain evidence="2 5">CFBP5473</strain>
        <plasmid evidence="5">palcfbp5473</plasmid>
        <plasmid evidence="2">pAlCFBP5473</plasmid>
    </source>
</reference>
<evidence type="ECO:0000313" key="2">
    <source>
        <dbReference type="EMBL" id="QCJ00809.1"/>
    </source>
</evidence>
<evidence type="ECO:0000259" key="1">
    <source>
        <dbReference type="Pfam" id="PF13619"/>
    </source>
</evidence>
<dbReference type="Proteomes" id="UP000826513">
    <property type="component" value="Plasmid unnamed1"/>
</dbReference>
<evidence type="ECO:0000313" key="3">
    <source>
        <dbReference type="EMBL" id="QYA10473.1"/>
    </source>
</evidence>
<dbReference type="EMBL" id="CP039693">
    <property type="protein sequence ID" value="QCJ00809.1"/>
    <property type="molecule type" value="Genomic_DNA"/>
</dbReference>
<evidence type="ECO:0000313" key="5">
    <source>
        <dbReference type="Proteomes" id="UP000298545"/>
    </source>
</evidence>
<protein>
    <submittedName>
        <fullName evidence="2">KTSC domain-containing protein</fullName>
    </submittedName>
</protein>
<evidence type="ECO:0000313" key="7">
    <source>
        <dbReference type="Proteomes" id="UP000826513"/>
    </source>
</evidence>
<geneLocation type="plasmid" evidence="2">
    <name>pAlCFBP5473</name>
</geneLocation>
<geneLocation type="plasmid" evidence="5">
    <name>palcfbp5473</name>
</geneLocation>
<reference evidence="4" key="3">
    <citation type="submission" date="2023-05" db="EMBL/GenBank/DDBJ databases">
        <title>Complete genome sequence of Agrobacterium larrymoorei CFBP5477.</title>
        <authorList>
            <person name="Yen H.-C."/>
            <person name="Chou L."/>
            <person name="Lin Y.-C."/>
            <person name="Lai E.-M."/>
            <person name="Kuo C.-H."/>
        </authorList>
    </citation>
    <scope>NUCLEOTIDE SEQUENCE</scope>
    <source>
        <strain evidence="4">CFBP5477</strain>
        <plasmid evidence="4">pAlCFBP5477</plasmid>
    </source>
</reference>
<dbReference type="Pfam" id="PF13619">
    <property type="entry name" value="KTSC"/>
    <property type="match status" value="1"/>
</dbReference>
<gene>
    <name evidence="2" type="ORF">CFBP5473_22795</name>
    <name evidence="4" type="ORF">CFBP5477_022850</name>
    <name evidence="3" type="ORF">J5285_25045</name>
</gene>
<keyword evidence="2" id="KW-0614">Plasmid</keyword>
<dbReference type="STRING" id="1367849.GCA_000518585_01367"/>
<evidence type="ECO:0000313" key="6">
    <source>
        <dbReference type="Proteomes" id="UP000298664"/>
    </source>
</evidence>
<name>A0A4D7DWY7_9HYPH</name>
<dbReference type="KEGG" id="alf:CFBP5473_22795"/>
<feature type="domain" description="KTSC" evidence="1">
    <location>
        <begin position="7"/>
        <end position="64"/>
    </location>
</feature>
<dbReference type="Proteomes" id="UP000298664">
    <property type="component" value="Plasmid pAlCFBP5477"/>
</dbReference>
<dbReference type="EMBL" id="CP124735">
    <property type="protein sequence ID" value="WHA43960.1"/>
    <property type="molecule type" value="Genomic_DNA"/>
</dbReference>
<organism evidence="2 5">
    <name type="scientific">Agrobacterium larrymoorei</name>
    <dbReference type="NCBI Taxonomy" id="160699"/>
    <lineage>
        <taxon>Bacteria</taxon>
        <taxon>Pseudomonadati</taxon>
        <taxon>Pseudomonadota</taxon>
        <taxon>Alphaproteobacteria</taxon>
        <taxon>Hyphomicrobiales</taxon>
        <taxon>Rhizobiaceae</taxon>
        <taxon>Rhizobium/Agrobacterium group</taxon>
        <taxon>Agrobacterium</taxon>
    </lineage>
</organism>
<evidence type="ECO:0000313" key="4">
    <source>
        <dbReference type="EMBL" id="WHA43960.1"/>
    </source>
</evidence>
<dbReference type="AlphaFoldDB" id="A0A4D7DWY7"/>
<dbReference type="OrthoDB" id="8290558at2"/>
<geneLocation type="plasmid" evidence="3 7">
    <name>unnamed1</name>
</geneLocation>
<reference evidence="3 7" key="2">
    <citation type="submission" date="2021-03" db="EMBL/GenBank/DDBJ databases">
        <title>Rapid diversification of plasmids in a genus of pathogenic and nitrogen fixing bacteria.</title>
        <authorList>
            <person name="Weisberg A.J."/>
            <person name="Miller M."/>
            <person name="Ream W."/>
            <person name="Grunwald N.J."/>
            <person name="Chang J.H."/>
        </authorList>
    </citation>
    <scope>NUCLEOTIDE SEQUENCE [LARGE SCALE GENOMIC DNA]</scope>
    <source>
        <strain evidence="3 7">AF3.44</strain>
        <plasmid evidence="3 7">unnamed1</plasmid>
    </source>
</reference>
<sequence length="69" mass="7930">MKSLSIKSRIIQNVYFSQDDGQLHICFKNGEERLFVGVPESEVEAMCAAKSPGQHYIDRIRKQYKRIAA</sequence>
<accession>A0A4D7DWY7</accession>